<name>A0A7Y4BJL1_9VIBR</name>
<dbReference type="Pfam" id="PF16976">
    <property type="entry name" value="RcpC"/>
    <property type="match status" value="1"/>
</dbReference>
<dbReference type="CDD" id="cd11614">
    <property type="entry name" value="SAF_CpaB_FlgA_like"/>
    <property type="match status" value="1"/>
</dbReference>
<accession>A0A7Y4BJL1</accession>
<protein>
    <submittedName>
        <fullName evidence="2">Pilus assembly protein CpaB</fullName>
    </submittedName>
</protein>
<dbReference type="InterPro" id="IPR017592">
    <property type="entry name" value="Pilus_assmbl_Flp-typ_CpaB"/>
</dbReference>
<dbReference type="NCBIfam" id="TIGR03177">
    <property type="entry name" value="pilus_cpaB"/>
    <property type="match status" value="1"/>
</dbReference>
<dbReference type="RefSeq" id="WP_038160217.1">
    <property type="nucleotide sequence ID" value="NZ_CM004383.1"/>
</dbReference>
<evidence type="ECO:0000313" key="2">
    <source>
        <dbReference type="EMBL" id="KJY71419.1"/>
    </source>
</evidence>
<proteinExistence type="predicted"/>
<gene>
    <name evidence="2" type="ORF">TW71_15540</name>
</gene>
<reference evidence="2" key="1">
    <citation type="journal article" date="2015" name="BMC Genomics">
        <title>Genome mining reveals unlocked bioactive potential of marine Gram-negative bacteria.</title>
        <authorList>
            <person name="Machado H."/>
            <person name="Sonnenschein E.C."/>
            <person name="Melchiorsen J."/>
            <person name="Gram L."/>
        </authorList>
    </citation>
    <scope>NUCLEOTIDE SEQUENCE</scope>
    <source>
        <strain evidence="2">S2052</strain>
    </source>
</reference>
<dbReference type="AlphaFoldDB" id="A0A7Y4BJL1"/>
<comment type="caution">
    <text evidence="2">The sequence shown here is derived from an EMBL/GenBank/DDBJ whole genome shotgun (WGS) entry which is preliminary data.</text>
</comment>
<evidence type="ECO:0000259" key="1">
    <source>
        <dbReference type="Pfam" id="PF16976"/>
    </source>
</evidence>
<feature type="domain" description="Flp pilus assembly protein RcpC/CpaB" evidence="1">
    <location>
        <begin position="117"/>
        <end position="236"/>
    </location>
</feature>
<sequence length="279" mass="30261">MTAKRLMMLSILLSSVGIGLLLLGQDNSEHQTKEQPEQVFQRVLVSGQDIGVGDVYTPNMFRWQSLSEEQLSDYVDYVTEDEITSINLASGIAHIAIKQGQVIAAADLIPPQGGASLALKVRVGYRAVSVPVDQVTANSGFVQPGDKVDILLLGSKVSELKKYDNVVEGLYVSTIATNVRILAFNNLSSSEGFQEKRHDYGAKIPDNSSVSLEVTPEQATQIVLANQLGRLTLSLRGSGETDFSLPQSHTITTTQLNPESKLIAPDVDLIQLRPNSDKN</sequence>
<dbReference type="InterPro" id="IPR031571">
    <property type="entry name" value="RcpC_dom"/>
</dbReference>
<organism evidence="2">
    <name type="scientific">Vibrio coralliilyticus</name>
    <dbReference type="NCBI Taxonomy" id="190893"/>
    <lineage>
        <taxon>Bacteria</taxon>
        <taxon>Pseudomonadati</taxon>
        <taxon>Pseudomonadota</taxon>
        <taxon>Gammaproteobacteria</taxon>
        <taxon>Vibrionales</taxon>
        <taxon>Vibrionaceae</taxon>
        <taxon>Vibrio</taxon>
    </lineage>
</organism>
<dbReference type="EMBL" id="JXXR01000016">
    <property type="protein sequence ID" value="KJY71419.1"/>
    <property type="molecule type" value="Genomic_DNA"/>
</dbReference>